<dbReference type="EMBL" id="PFKX01000039">
    <property type="protein sequence ID" value="PIY58529.1"/>
    <property type="molecule type" value="Genomic_DNA"/>
</dbReference>
<dbReference type="Proteomes" id="UP000230732">
    <property type="component" value="Unassembled WGS sequence"/>
</dbReference>
<evidence type="ECO:0000313" key="2">
    <source>
        <dbReference type="EMBL" id="PIY58529.1"/>
    </source>
</evidence>
<sequence>MTILIQHLSQGKHTPIITKELFDKVQESLVGYSTNNASKEFAFTKLMTCGLCGSGITADEKFKKQENGNVHRYVYYGCSKFRDLNCKSGYMKEEDLIEQLAELMNEIHLDEIGMKGKIKDEIERHKKFESGLLGVKNTAVKIADIDIRNYAKYVLRDGTIAEKRELLTCMRSKITMAEKQIKIV</sequence>
<accession>A0A2M7Q5P5</accession>
<evidence type="ECO:0000259" key="1">
    <source>
        <dbReference type="Pfam" id="PF13408"/>
    </source>
</evidence>
<gene>
    <name evidence="2" type="ORF">COY98_01620</name>
</gene>
<protein>
    <recommendedName>
        <fullName evidence="1">Recombinase zinc beta ribbon domain-containing protein</fullName>
    </recommendedName>
</protein>
<feature type="domain" description="Recombinase zinc beta ribbon" evidence="1">
    <location>
        <begin position="43"/>
        <end position="102"/>
    </location>
</feature>
<reference evidence="3" key="1">
    <citation type="submission" date="2017-09" db="EMBL/GenBank/DDBJ databases">
        <title>Depth-based differentiation of microbial function through sediment-hosted aquifers and enrichment of novel symbionts in the deep terrestrial subsurface.</title>
        <authorList>
            <person name="Probst A.J."/>
            <person name="Ladd B."/>
            <person name="Jarett J.K."/>
            <person name="Geller-Mcgrath D.E."/>
            <person name="Sieber C.M.K."/>
            <person name="Emerson J.B."/>
            <person name="Anantharaman K."/>
            <person name="Thomas B.C."/>
            <person name="Malmstrom R."/>
            <person name="Stieglmeier M."/>
            <person name="Klingl A."/>
            <person name="Woyke T."/>
            <person name="Ryan C.M."/>
            <person name="Banfield J.F."/>
        </authorList>
    </citation>
    <scope>NUCLEOTIDE SEQUENCE [LARGE SCALE GENOMIC DNA]</scope>
</reference>
<dbReference type="Pfam" id="PF13408">
    <property type="entry name" value="Zn_ribbon_recom"/>
    <property type="match status" value="1"/>
</dbReference>
<proteinExistence type="predicted"/>
<comment type="caution">
    <text evidence="2">The sequence shown here is derived from an EMBL/GenBank/DDBJ whole genome shotgun (WGS) entry which is preliminary data.</text>
</comment>
<organism evidence="2 3">
    <name type="scientific">Candidatus Yonathbacteria bacterium CG_4_10_14_0_8_um_filter_43_17</name>
    <dbReference type="NCBI Taxonomy" id="1975099"/>
    <lineage>
        <taxon>Bacteria</taxon>
        <taxon>Candidatus Yonathiibacteriota</taxon>
    </lineage>
</organism>
<evidence type="ECO:0000313" key="3">
    <source>
        <dbReference type="Proteomes" id="UP000230732"/>
    </source>
</evidence>
<dbReference type="InterPro" id="IPR025827">
    <property type="entry name" value="Zn_ribbon_recom_dom"/>
</dbReference>
<dbReference type="AlphaFoldDB" id="A0A2M7Q5P5"/>
<name>A0A2M7Q5P5_9BACT</name>